<sequence length="417" mass="45601">MEIQKWRRGGILGRGSCATVSIATNSTSGESFAVKSVPVSQAEVLRREQSILSSLDSPFIISYLGSDISKDHRSDQLCYNLFLEYAPGGSLTDEVKGQHSRLPESIVRSRTFEILSGLVYLHDMGIVHCDIKGQNVLIGSDGHAKIADFGCAKSEFCEYAGSQISGTPMYMAPEVARGEEQGTPADVWALGCTIIEMVTGTVPWVGFSNPVSVLRHIGHSSDVPMLPDWISEQGKDFLSKCLTRDPSKRCSAEQLINHPFVVASENSVSEKSAIESWISPKSILDQGMWESMTLNLESEPLERIGMLAGMSTAGPAWSDNEDWITVRCKSEDAFVSDVPSTSGGGEDEEVNLVGIGSHMETEFQFKPHGYDFVSGNTNCLEGGKCNKNRRFSDCNSVLLKTRKELSMRFLIGYPCLV</sequence>
<dbReference type="InterPro" id="IPR011009">
    <property type="entry name" value="Kinase-like_dom_sf"/>
</dbReference>
<proteinExistence type="predicted"/>
<accession>A0A9Q0CB77</accession>
<organism evidence="2 3">
    <name type="scientific">Rhynchospora breviuscula</name>
    <dbReference type="NCBI Taxonomy" id="2022672"/>
    <lineage>
        <taxon>Eukaryota</taxon>
        <taxon>Viridiplantae</taxon>
        <taxon>Streptophyta</taxon>
        <taxon>Embryophyta</taxon>
        <taxon>Tracheophyta</taxon>
        <taxon>Spermatophyta</taxon>
        <taxon>Magnoliopsida</taxon>
        <taxon>Liliopsida</taxon>
        <taxon>Poales</taxon>
        <taxon>Cyperaceae</taxon>
        <taxon>Cyperoideae</taxon>
        <taxon>Rhynchosporeae</taxon>
        <taxon>Rhynchospora</taxon>
    </lineage>
</organism>
<dbReference type="InterPro" id="IPR000719">
    <property type="entry name" value="Prot_kinase_dom"/>
</dbReference>
<dbReference type="Gene3D" id="1.10.510.10">
    <property type="entry name" value="Transferase(Phosphotransferase) domain 1"/>
    <property type="match status" value="1"/>
</dbReference>
<keyword evidence="3" id="KW-1185">Reference proteome</keyword>
<gene>
    <name evidence="2" type="ORF">LUZ63_014899</name>
</gene>
<dbReference type="PANTHER" id="PTHR48011:SF4">
    <property type="entry name" value="MITOGEN-ACTIVATED PROTEIN KINASE KINASE KINASE 19"/>
    <property type="match status" value="1"/>
</dbReference>
<dbReference type="OrthoDB" id="275301at2759"/>
<feature type="domain" description="Protein kinase" evidence="1">
    <location>
        <begin position="6"/>
        <end position="261"/>
    </location>
</feature>
<reference evidence="2" key="1">
    <citation type="journal article" date="2022" name="Cell">
        <title>Repeat-based holocentromeres influence genome architecture and karyotype evolution.</title>
        <authorList>
            <person name="Hofstatter P.G."/>
            <person name="Thangavel G."/>
            <person name="Lux T."/>
            <person name="Neumann P."/>
            <person name="Vondrak T."/>
            <person name="Novak P."/>
            <person name="Zhang M."/>
            <person name="Costa L."/>
            <person name="Castellani M."/>
            <person name="Scott A."/>
            <person name="Toegelov H."/>
            <person name="Fuchs J."/>
            <person name="Mata-Sucre Y."/>
            <person name="Dias Y."/>
            <person name="Vanzela A.L.L."/>
            <person name="Huettel B."/>
            <person name="Almeida C.C.S."/>
            <person name="Simkova H."/>
            <person name="Souza G."/>
            <person name="Pedrosa-Harand A."/>
            <person name="Macas J."/>
            <person name="Mayer K.F.X."/>
            <person name="Houben A."/>
            <person name="Marques A."/>
        </authorList>
    </citation>
    <scope>NUCLEOTIDE SEQUENCE</scope>
    <source>
        <strain evidence="2">RhyBre1mFocal</strain>
    </source>
</reference>
<protein>
    <recommendedName>
        <fullName evidence="1">Protein kinase domain-containing protein</fullName>
    </recommendedName>
</protein>
<dbReference type="EMBL" id="JAMQYH010000004">
    <property type="protein sequence ID" value="KAJ1690744.1"/>
    <property type="molecule type" value="Genomic_DNA"/>
</dbReference>
<dbReference type="PROSITE" id="PS00108">
    <property type="entry name" value="PROTEIN_KINASE_ST"/>
    <property type="match status" value="1"/>
</dbReference>
<dbReference type="PANTHER" id="PTHR48011">
    <property type="entry name" value="CCR4-NOT TRANSCRIPTIONAL COMPLEX SUBUNIT CAF120-RELATED"/>
    <property type="match status" value="1"/>
</dbReference>
<dbReference type="GO" id="GO:0004672">
    <property type="term" value="F:protein kinase activity"/>
    <property type="evidence" value="ECO:0007669"/>
    <property type="project" value="InterPro"/>
</dbReference>
<dbReference type="SMART" id="SM00220">
    <property type="entry name" value="S_TKc"/>
    <property type="match status" value="1"/>
</dbReference>
<evidence type="ECO:0000313" key="3">
    <source>
        <dbReference type="Proteomes" id="UP001151287"/>
    </source>
</evidence>
<dbReference type="Pfam" id="PF00069">
    <property type="entry name" value="Pkinase"/>
    <property type="match status" value="1"/>
</dbReference>
<dbReference type="Proteomes" id="UP001151287">
    <property type="component" value="Unassembled WGS sequence"/>
</dbReference>
<evidence type="ECO:0000313" key="2">
    <source>
        <dbReference type="EMBL" id="KAJ1690744.1"/>
    </source>
</evidence>
<dbReference type="InterPro" id="IPR052751">
    <property type="entry name" value="Plant_MAPKKK"/>
</dbReference>
<dbReference type="InterPro" id="IPR008271">
    <property type="entry name" value="Ser/Thr_kinase_AS"/>
</dbReference>
<comment type="caution">
    <text evidence="2">The sequence shown here is derived from an EMBL/GenBank/DDBJ whole genome shotgun (WGS) entry which is preliminary data.</text>
</comment>
<evidence type="ECO:0000259" key="1">
    <source>
        <dbReference type="PROSITE" id="PS50011"/>
    </source>
</evidence>
<dbReference type="GO" id="GO:0005524">
    <property type="term" value="F:ATP binding"/>
    <property type="evidence" value="ECO:0007669"/>
    <property type="project" value="InterPro"/>
</dbReference>
<dbReference type="AlphaFoldDB" id="A0A9Q0CB77"/>
<dbReference type="SUPFAM" id="SSF56112">
    <property type="entry name" value="Protein kinase-like (PK-like)"/>
    <property type="match status" value="1"/>
</dbReference>
<name>A0A9Q0CB77_9POAL</name>
<dbReference type="CDD" id="cd06606">
    <property type="entry name" value="STKc_MAPKKK"/>
    <property type="match status" value="1"/>
</dbReference>
<dbReference type="PROSITE" id="PS50011">
    <property type="entry name" value="PROTEIN_KINASE_DOM"/>
    <property type="match status" value="1"/>
</dbReference>
<dbReference type="GO" id="GO:0007165">
    <property type="term" value="P:signal transduction"/>
    <property type="evidence" value="ECO:0007669"/>
    <property type="project" value="TreeGrafter"/>
</dbReference>